<evidence type="ECO:0000313" key="1">
    <source>
        <dbReference type="EMBL" id="GGG34038.1"/>
    </source>
</evidence>
<comment type="caution">
    <text evidence="1">The sequence shown here is derived from an EMBL/GenBank/DDBJ whole genome shotgun (WGS) entry which is preliminary data.</text>
</comment>
<proteinExistence type="predicted"/>
<reference evidence="1 2" key="1">
    <citation type="journal article" date="2014" name="Int. J. Syst. Evol. Microbiol.">
        <title>Complete genome sequence of Corynebacterium casei LMG S-19264T (=DSM 44701T), isolated from a smear-ripened cheese.</title>
        <authorList>
            <consortium name="US DOE Joint Genome Institute (JGI-PGF)"/>
            <person name="Walter F."/>
            <person name="Albersmeier A."/>
            <person name="Kalinowski J."/>
            <person name="Ruckert C."/>
        </authorList>
    </citation>
    <scope>NUCLEOTIDE SEQUENCE [LARGE SCALE GENOMIC DNA]</scope>
    <source>
        <strain evidence="1 2">CGMCC 1.16330</strain>
    </source>
</reference>
<evidence type="ECO:0000313" key="2">
    <source>
        <dbReference type="Proteomes" id="UP000597507"/>
    </source>
</evidence>
<dbReference type="EMBL" id="BMKS01000006">
    <property type="protein sequence ID" value="GGG34038.1"/>
    <property type="molecule type" value="Genomic_DNA"/>
</dbReference>
<keyword evidence="2" id="KW-1185">Reference proteome</keyword>
<dbReference type="RefSeq" id="WP_188900201.1">
    <property type="nucleotide sequence ID" value="NZ_BMKS01000006.1"/>
</dbReference>
<accession>A0A8J2ZBU0</accession>
<sequence length="75" mass="7973">MDPITPTTPSRSGGAMLPAAKLWRRVSGRGIEYLAGRLGGVRVLILPKRDGEPGDHSHVLLFAEAPQRGEGGRDA</sequence>
<dbReference type="Proteomes" id="UP000597507">
    <property type="component" value="Unassembled WGS sequence"/>
</dbReference>
<dbReference type="AlphaFoldDB" id="A0A8J2ZBU0"/>
<organism evidence="1 2">
    <name type="scientific">Caldovatus sediminis</name>
    <dbReference type="NCBI Taxonomy" id="2041189"/>
    <lineage>
        <taxon>Bacteria</taxon>
        <taxon>Pseudomonadati</taxon>
        <taxon>Pseudomonadota</taxon>
        <taxon>Alphaproteobacteria</taxon>
        <taxon>Acetobacterales</taxon>
        <taxon>Roseomonadaceae</taxon>
        <taxon>Caldovatus</taxon>
    </lineage>
</organism>
<gene>
    <name evidence="1" type="ORF">GCM10010964_22470</name>
</gene>
<name>A0A8J2ZBU0_9PROT</name>
<protein>
    <submittedName>
        <fullName evidence="1">Uncharacterized protein</fullName>
    </submittedName>
</protein>